<dbReference type="Pfam" id="PF14284">
    <property type="entry name" value="PcfJ"/>
    <property type="match status" value="1"/>
</dbReference>
<dbReference type="InterPro" id="IPR025586">
    <property type="entry name" value="PcfJ"/>
</dbReference>
<organism evidence="1 2">
    <name type="scientific">Clostridium felsineum</name>
    <dbReference type="NCBI Taxonomy" id="36839"/>
    <lineage>
        <taxon>Bacteria</taxon>
        <taxon>Bacillati</taxon>
        <taxon>Bacillota</taxon>
        <taxon>Clostridia</taxon>
        <taxon>Eubacteriales</taxon>
        <taxon>Clostridiaceae</taxon>
        <taxon>Clostridium</taxon>
    </lineage>
</organism>
<dbReference type="AlphaFoldDB" id="A0A1S8KYE4"/>
<dbReference type="KEGG" id="crw:CROST_017150"/>
<evidence type="ECO:0000313" key="2">
    <source>
        <dbReference type="Proteomes" id="UP000190951"/>
    </source>
</evidence>
<dbReference type="Proteomes" id="UP000190951">
    <property type="component" value="Chromosome"/>
</dbReference>
<dbReference type="STRING" id="84029.CROST_41980"/>
<sequence length="660" mass="78869">MRKAKLAEIKTCKLKKSFLIKFSETNIKYFISSQIVRLDNDILMICIYSKHSSSSEVELSYRVFIDKTQKDYITQDFTSKEIKWRKAMLSNILGWLWEENSVLVDNNSTRNILKYFKVKEKPLSAVDNFQNAVLKEKLEKKHEIITKGIDEKMKIVPDLPDDFTEWVDEEALVRSRYIYYKYKNGSKPMEGYCTHCGKKVLVNKPRHNKEGICPKCKSKVVYKAEGKSKNIDDYTRTSIIQRVPEGIIIRAFSIRKFYRENYKKPQLMIHEFSRDFYEFNNGNSLRIKTYEWWNFKQTGVMRWCEGGGNSNFDYYNISLYSRNLDDALSDTIWKYSEIKHFATIEQGYTFPVYSYLGLYMKYPFIEQLMKLNLVYLVKDILSYYYYYGRCCFGEDYVFNFNEKNIKDIIKIDRKFLHLLQELNVGINELKVIQEVFKAKVNITNEKILYIAAKFYNPKDIFNFSKKYSITIHRIIKYISSQMFNYDKHLKENDVFSDWEDYLNNCTLLKYDINKDSVIFPRNLKQKHDDIYKLIKNNKRELYDKAIKEMYNELLKKFKWSFGRYVIIPPKNADELVKEGNILDHCVATSYMSLMARRKTVILFLRKKDKIDVPFYTVEVKDNEVKQCRGKRNCGMTDEVETFIKEFKDEKLRKTLNEKIA</sequence>
<protein>
    <submittedName>
        <fullName evidence="1">Uncharacterized protein</fullName>
    </submittedName>
</protein>
<accession>A0A1S8KYE4</accession>
<dbReference type="RefSeq" id="WP_077835371.1">
    <property type="nucleotide sequence ID" value="NZ_CP096983.1"/>
</dbReference>
<proteinExistence type="predicted"/>
<evidence type="ECO:0000313" key="1">
    <source>
        <dbReference type="EMBL" id="URZ10999.1"/>
    </source>
</evidence>
<name>A0A1S8KYE4_9CLOT</name>
<reference evidence="1 2" key="1">
    <citation type="submission" date="2022-04" db="EMBL/GenBank/DDBJ databases">
        <title>Genome sequence of C. roseum typestrain.</title>
        <authorList>
            <person name="Poehlein A."/>
            <person name="Schoch T."/>
            <person name="Duerre P."/>
            <person name="Daniel R."/>
        </authorList>
    </citation>
    <scope>NUCLEOTIDE SEQUENCE [LARGE SCALE GENOMIC DNA]</scope>
    <source>
        <strain evidence="1 2">DSM 7320</strain>
    </source>
</reference>
<gene>
    <name evidence="1" type="ORF">CROST_017150</name>
</gene>
<dbReference type="EMBL" id="CP096983">
    <property type="protein sequence ID" value="URZ10999.1"/>
    <property type="molecule type" value="Genomic_DNA"/>
</dbReference>
<keyword evidence="2" id="KW-1185">Reference proteome</keyword>